<feature type="transmembrane region" description="Helical" evidence="9">
    <location>
        <begin position="271"/>
        <end position="293"/>
    </location>
</feature>
<reference evidence="11 12" key="1">
    <citation type="submission" date="2014-12" db="EMBL/GenBank/DDBJ databases">
        <title>Draft genome sequence of Paenibacillus kamchatkensis strain B-2647.</title>
        <authorList>
            <person name="Karlyshev A.V."/>
            <person name="Kudryashova E.B."/>
        </authorList>
    </citation>
    <scope>NUCLEOTIDE SEQUENCE [LARGE SCALE GENOMIC DNA]</scope>
    <source>
        <strain evidence="11 12">VKM B-2647</strain>
    </source>
</reference>
<keyword evidence="4 9" id="KW-1133">Transmembrane helix</keyword>
<evidence type="ECO:0000256" key="2">
    <source>
        <dbReference type="ARBA" id="ARBA00022475"/>
    </source>
</evidence>
<dbReference type="InterPro" id="IPR018062">
    <property type="entry name" value="HTH_AraC-typ_CS"/>
</dbReference>
<keyword evidence="2" id="KW-1003">Cell membrane</keyword>
<dbReference type="PANTHER" id="PTHR43280:SF10">
    <property type="entry name" value="REGULATORY PROTEIN POCR"/>
    <property type="match status" value="1"/>
</dbReference>
<evidence type="ECO:0000256" key="4">
    <source>
        <dbReference type="ARBA" id="ARBA00022989"/>
    </source>
</evidence>
<dbReference type="PROSITE" id="PS01124">
    <property type="entry name" value="HTH_ARAC_FAMILY_2"/>
    <property type="match status" value="1"/>
</dbReference>
<organism evidence="11 12">
    <name type="scientific">Gordoniibacillus kamchatkensis</name>
    <dbReference type="NCBI Taxonomy" id="1590651"/>
    <lineage>
        <taxon>Bacteria</taxon>
        <taxon>Bacillati</taxon>
        <taxon>Bacillota</taxon>
        <taxon>Bacilli</taxon>
        <taxon>Bacillales</taxon>
        <taxon>Paenibacillaceae</taxon>
        <taxon>Gordoniibacillus</taxon>
    </lineage>
</organism>
<dbReference type="PROSITE" id="PS00041">
    <property type="entry name" value="HTH_ARAC_FAMILY_1"/>
    <property type="match status" value="1"/>
</dbReference>
<evidence type="ECO:0000256" key="7">
    <source>
        <dbReference type="ARBA" id="ARBA00023136"/>
    </source>
</evidence>
<dbReference type="RefSeq" id="WP_041046946.1">
    <property type="nucleotide sequence ID" value="NZ_JXAK01000009.1"/>
</dbReference>
<dbReference type="Proteomes" id="UP000031967">
    <property type="component" value="Unassembled WGS sequence"/>
</dbReference>
<name>A0ABR5AK87_9BACL</name>
<dbReference type="InterPro" id="IPR018060">
    <property type="entry name" value="HTH_AraC"/>
</dbReference>
<dbReference type="SUPFAM" id="SSF46689">
    <property type="entry name" value="Homeodomain-like"/>
    <property type="match status" value="2"/>
</dbReference>
<accession>A0ABR5AK87</accession>
<evidence type="ECO:0000256" key="9">
    <source>
        <dbReference type="SAM" id="Phobius"/>
    </source>
</evidence>
<comment type="subcellular location">
    <subcellularLocation>
        <location evidence="1">Cell membrane</location>
        <topology evidence="1">Multi-pass membrane protein</topology>
    </subcellularLocation>
</comment>
<evidence type="ECO:0000256" key="6">
    <source>
        <dbReference type="ARBA" id="ARBA00023125"/>
    </source>
</evidence>
<dbReference type="InterPro" id="IPR033479">
    <property type="entry name" value="dCache_1"/>
</dbReference>
<gene>
    <name evidence="11" type="ORF">SD70_07270</name>
</gene>
<evidence type="ECO:0000256" key="8">
    <source>
        <dbReference type="ARBA" id="ARBA00023163"/>
    </source>
</evidence>
<comment type="caution">
    <text evidence="11">The sequence shown here is derived from an EMBL/GenBank/DDBJ whole genome shotgun (WGS) entry which is preliminary data.</text>
</comment>
<protein>
    <recommendedName>
        <fullName evidence="10">HTH araC/xylS-type domain-containing protein</fullName>
    </recommendedName>
</protein>
<feature type="domain" description="HTH araC/xylS-type" evidence="10">
    <location>
        <begin position="640"/>
        <end position="738"/>
    </location>
</feature>
<keyword evidence="7 9" id="KW-0472">Membrane</keyword>
<dbReference type="InterPro" id="IPR009057">
    <property type="entry name" value="Homeodomain-like_sf"/>
</dbReference>
<sequence>MFSLILSVIPVLFLGIFSYAKSSGMIQRKVNESNAQLLQQTQSRVEQELKAVDNMVIQYANTASVKSAIQKPLTPRDFLEVEDMLQSLRYMKTFEFGIENVFLVSSEQNWLIHNDGLKALAENEHGERLHSYLRDPRLSFWVYETVSGRPYISLVKKLPIAYGPTHGMIVVQIPVRYLQTMINLDRREHKTMIVDSSGSILTYDDSSAPGTDVSRPSYIQTAMKMNEGSGAFNATADKRSMRVIYRKSAYNEWMYVTAVSVDDITKDSRTIGWITFLTCLALFVAISAIAMFGSNKMYAPVRKLFQSVVGTAALKENKRRSDEFDFIQERIQSMLKTQKQLSVQVESQIQQLKIFFMQKLFRGEQAAHAAGEHLAEYRFPAEWRRLCVFALQIDTLSGTRYRKHDHDLLMIAVNNIMMELIPPERRYLPVPVDECQAILLCGKEEEEADFDSFVFQCAETVQRTVKDVLDLQVSIGISRPFRELRQTPKAFREGVEALKYRIRFGHGIILRIEDVLHGQTLRPLYPSRIASELCDAVRMADRETAVQRLHQFMQDIAAMDLSPRYYELFLSRLLTELLRLAEDSGPAMKALLAEERSLFGQMFAAKTMQEMEEWFAATVVEPIVDHFDKRNESQVKLLSDEIAAVIHRNYDTDLTLESCAALLHYHPSYIKRVFRKGKGVSFSDYLSMHRMAMARKWLVETDMKVSEIAERLRYNNSQNFIRHFRKVEGITPGEYRKRSELQVGAIVSDAGE</sequence>
<evidence type="ECO:0000256" key="3">
    <source>
        <dbReference type="ARBA" id="ARBA00022692"/>
    </source>
</evidence>
<keyword evidence="5" id="KW-0805">Transcription regulation</keyword>
<evidence type="ECO:0000256" key="1">
    <source>
        <dbReference type="ARBA" id="ARBA00004651"/>
    </source>
</evidence>
<evidence type="ECO:0000313" key="11">
    <source>
        <dbReference type="EMBL" id="KIL41434.1"/>
    </source>
</evidence>
<keyword evidence="6" id="KW-0238">DNA-binding</keyword>
<keyword evidence="3 9" id="KW-0812">Transmembrane</keyword>
<evidence type="ECO:0000256" key="5">
    <source>
        <dbReference type="ARBA" id="ARBA00023015"/>
    </source>
</evidence>
<dbReference type="InterPro" id="IPR041522">
    <property type="entry name" value="CdaR_GGDEF"/>
</dbReference>
<evidence type="ECO:0000313" key="12">
    <source>
        <dbReference type="Proteomes" id="UP000031967"/>
    </source>
</evidence>
<keyword evidence="12" id="KW-1185">Reference proteome</keyword>
<dbReference type="SMART" id="SM00342">
    <property type="entry name" value="HTH_ARAC"/>
    <property type="match status" value="1"/>
</dbReference>
<dbReference type="Pfam" id="PF17853">
    <property type="entry name" value="GGDEF_2"/>
    <property type="match status" value="1"/>
</dbReference>
<evidence type="ECO:0000259" key="10">
    <source>
        <dbReference type="PROSITE" id="PS01124"/>
    </source>
</evidence>
<dbReference type="Gene3D" id="1.10.10.60">
    <property type="entry name" value="Homeodomain-like"/>
    <property type="match status" value="2"/>
</dbReference>
<dbReference type="Pfam" id="PF02743">
    <property type="entry name" value="dCache_1"/>
    <property type="match status" value="1"/>
</dbReference>
<dbReference type="EMBL" id="JXAK01000009">
    <property type="protein sequence ID" value="KIL41434.1"/>
    <property type="molecule type" value="Genomic_DNA"/>
</dbReference>
<dbReference type="Pfam" id="PF12833">
    <property type="entry name" value="HTH_18"/>
    <property type="match status" value="1"/>
</dbReference>
<dbReference type="PANTHER" id="PTHR43280">
    <property type="entry name" value="ARAC-FAMILY TRANSCRIPTIONAL REGULATOR"/>
    <property type="match status" value="1"/>
</dbReference>
<keyword evidence="8" id="KW-0804">Transcription</keyword>
<proteinExistence type="predicted"/>